<keyword evidence="2" id="KW-0812">Transmembrane</keyword>
<evidence type="ECO:0000313" key="5">
    <source>
        <dbReference type="Proteomes" id="UP001219525"/>
    </source>
</evidence>
<dbReference type="AlphaFoldDB" id="A0AAD6Y932"/>
<reference evidence="4" key="1">
    <citation type="submission" date="2023-03" db="EMBL/GenBank/DDBJ databases">
        <title>Massive genome expansion in bonnet fungi (Mycena s.s.) driven by repeated elements and novel gene families across ecological guilds.</title>
        <authorList>
            <consortium name="Lawrence Berkeley National Laboratory"/>
            <person name="Harder C.B."/>
            <person name="Miyauchi S."/>
            <person name="Viragh M."/>
            <person name="Kuo A."/>
            <person name="Thoen E."/>
            <person name="Andreopoulos B."/>
            <person name="Lu D."/>
            <person name="Skrede I."/>
            <person name="Drula E."/>
            <person name="Henrissat B."/>
            <person name="Morin E."/>
            <person name="Kohler A."/>
            <person name="Barry K."/>
            <person name="LaButti K."/>
            <person name="Morin E."/>
            <person name="Salamov A."/>
            <person name="Lipzen A."/>
            <person name="Mereny Z."/>
            <person name="Hegedus B."/>
            <person name="Baldrian P."/>
            <person name="Stursova M."/>
            <person name="Weitz H."/>
            <person name="Taylor A."/>
            <person name="Grigoriev I.V."/>
            <person name="Nagy L.G."/>
            <person name="Martin F."/>
            <person name="Kauserud H."/>
        </authorList>
    </citation>
    <scope>NUCLEOTIDE SEQUENCE</scope>
    <source>
        <strain evidence="4">9144</strain>
    </source>
</reference>
<evidence type="ECO:0000256" key="3">
    <source>
        <dbReference type="SAM" id="SignalP"/>
    </source>
</evidence>
<dbReference type="EMBL" id="JARJCW010000052">
    <property type="protein sequence ID" value="KAJ7203107.1"/>
    <property type="molecule type" value="Genomic_DNA"/>
</dbReference>
<feature type="signal peptide" evidence="3">
    <location>
        <begin position="1"/>
        <end position="20"/>
    </location>
</feature>
<accession>A0AAD6Y932</accession>
<feature type="compositionally biased region" description="Low complexity" evidence="1">
    <location>
        <begin position="396"/>
        <end position="407"/>
    </location>
</feature>
<feature type="compositionally biased region" description="Polar residues" evidence="1">
    <location>
        <begin position="408"/>
        <end position="422"/>
    </location>
</feature>
<feature type="region of interest" description="Disordered" evidence="1">
    <location>
        <begin position="390"/>
        <end position="432"/>
    </location>
</feature>
<evidence type="ECO:0000256" key="1">
    <source>
        <dbReference type="SAM" id="MobiDB-lite"/>
    </source>
</evidence>
<proteinExistence type="predicted"/>
<dbReference type="Proteomes" id="UP001219525">
    <property type="component" value="Unassembled WGS sequence"/>
</dbReference>
<evidence type="ECO:0000256" key="2">
    <source>
        <dbReference type="SAM" id="Phobius"/>
    </source>
</evidence>
<name>A0AAD6Y932_9AGAR</name>
<gene>
    <name evidence="4" type="ORF">GGX14DRAFT_699042</name>
</gene>
<organism evidence="4 5">
    <name type="scientific">Mycena pura</name>
    <dbReference type="NCBI Taxonomy" id="153505"/>
    <lineage>
        <taxon>Eukaryota</taxon>
        <taxon>Fungi</taxon>
        <taxon>Dikarya</taxon>
        <taxon>Basidiomycota</taxon>
        <taxon>Agaricomycotina</taxon>
        <taxon>Agaricomycetes</taxon>
        <taxon>Agaricomycetidae</taxon>
        <taxon>Agaricales</taxon>
        <taxon>Marasmiineae</taxon>
        <taxon>Mycenaceae</taxon>
        <taxon>Mycena</taxon>
    </lineage>
</organism>
<keyword evidence="2" id="KW-1133">Transmembrane helix</keyword>
<keyword evidence="5" id="KW-1185">Reference proteome</keyword>
<feature type="transmembrane region" description="Helical" evidence="2">
    <location>
        <begin position="214"/>
        <end position="234"/>
    </location>
</feature>
<feature type="region of interest" description="Disordered" evidence="1">
    <location>
        <begin position="167"/>
        <end position="200"/>
    </location>
</feature>
<evidence type="ECO:0000313" key="4">
    <source>
        <dbReference type="EMBL" id="KAJ7203107.1"/>
    </source>
</evidence>
<sequence>MRASRAFAAVVSLCLPLVAAQANRTVDDFSPLVTYTPASAVTHGNFTGFDQSKLYNGTVSVMDGDNLPHGVSMSMNFTGSALWVYLAEPQTLSGSYFNAYSVYIDGGVVFDEGASFGEMTDAEYSILAYSNTTLALGPHTFTLQAPIGLVYFDYAIFTSNNPTPETSAVSPAALSGGATSTGKAGLPTQPDGAPSESSQAAGALKNASNIARTAGAVTAVVLILVAGIVVLLLLRRRRARTRGVQRLYDIDGKESGEEVYGAPGRGGARLSDLSTAQMSEATVLHAPWAAASQQSPHRTASVPPQMPVMSRNINSLSSASSSHAHSEQAVQYDAATNTLAYIPAADQEPQLQRVLAEQRAVEAECARPDPAQWWGDEKARLAAGTSAPARARVMNSSSPGSVGRSWSTRISSSAAPSTGTVYSASSSSIEAPPQDTAALSTFAAEMALLRAQVARLEGKLEDEGVPPPAYD</sequence>
<dbReference type="Gene3D" id="2.60.120.260">
    <property type="entry name" value="Galactose-binding domain-like"/>
    <property type="match status" value="1"/>
</dbReference>
<keyword evidence="3" id="KW-0732">Signal</keyword>
<comment type="caution">
    <text evidence="4">The sequence shown here is derived from an EMBL/GenBank/DDBJ whole genome shotgun (WGS) entry which is preliminary data.</text>
</comment>
<protein>
    <submittedName>
        <fullName evidence="4">Uncharacterized protein</fullName>
    </submittedName>
</protein>
<feature type="chain" id="PRO_5042215867" evidence="3">
    <location>
        <begin position="21"/>
        <end position="471"/>
    </location>
</feature>
<keyword evidence="2" id="KW-0472">Membrane</keyword>